<sequence length="467" mass="53960">MASGPPAVALTTLPTEITFLVLSFLSPKEYKTFSLASKVCRKNCIPIIFRRVRLFPENTHLWENNPAICAVVRHVSLHALQCRHEAELMDFWRVCTNAVGLFPHIVGIKLLYPSRSSYLQRKEISDRTSLDNKHLQFDNRVFGAIFSTLSTFPFYYSQLKKLHIETDRFYSMSEQYPLNISAENQEFLNTTNRVMAARGLSSVPFPRGLEEAVLTSRLVCFTPPGYNLHAFTALQYCKDSLKSFSILGTPEDFTKLYSRGPRPKDAYIKFPILRLDISDYIYPNVTTLCISSSFMTDEFLYELPVRFPGVQELRIHDPSVKLGLRIAEHFEEITSMLRAFKGLKRVILPWPLEETDRLDWESPDWDPVPPVNVEHLETMVRSWLGDRELVELERAAFWLWDTGSKGNYCDAAIFDAKRKWMQDIELNIKRVRCGSKEEMFPILGKGWETVCWVDYSIKLARGWLVIG</sequence>
<evidence type="ECO:0000313" key="1">
    <source>
        <dbReference type="EMBL" id="KAK6334685.1"/>
    </source>
</evidence>
<dbReference type="EMBL" id="JAVHNR010000008">
    <property type="protein sequence ID" value="KAK6334685.1"/>
    <property type="molecule type" value="Genomic_DNA"/>
</dbReference>
<reference evidence="1 2" key="1">
    <citation type="submission" date="2019-10" db="EMBL/GenBank/DDBJ databases">
        <authorList>
            <person name="Palmer J.M."/>
        </authorList>
    </citation>
    <scope>NUCLEOTIDE SEQUENCE [LARGE SCALE GENOMIC DNA]</scope>
    <source>
        <strain evidence="1 2">TWF718</strain>
    </source>
</reference>
<keyword evidence="2" id="KW-1185">Reference proteome</keyword>
<dbReference type="Proteomes" id="UP001313282">
    <property type="component" value="Unassembled WGS sequence"/>
</dbReference>
<dbReference type="SUPFAM" id="SSF81383">
    <property type="entry name" value="F-box domain"/>
    <property type="match status" value="1"/>
</dbReference>
<name>A0AAN8MNW4_9PEZI</name>
<gene>
    <name evidence="1" type="ORF">TWF718_010132</name>
</gene>
<evidence type="ECO:0000313" key="2">
    <source>
        <dbReference type="Proteomes" id="UP001313282"/>
    </source>
</evidence>
<organism evidence="1 2">
    <name type="scientific">Orbilia javanica</name>
    <dbReference type="NCBI Taxonomy" id="47235"/>
    <lineage>
        <taxon>Eukaryota</taxon>
        <taxon>Fungi</taxon>
        <taxon>Dikarya</taxon>
        <taxon>Ascomycota</taxon>
        <taxon>Pezizomycotina</taxon>
        <taxon>Orbiliomycetes</taxon>
        <taxon>Orbiliales</taxon>
        <taxon>Orbiliaceae</taxon>
        <taxon>Orbilia</taxon>
    </lineage>
</organism>
<accession>A0AAN8MNW4</accession>
<dbReference type="InterPro" id="IPR036047">
    <property type="entry name" value="F-box-like_dom_sf"/>
</dbReference>
<evidence type="ECO:0008006" key="3">
    <source>
        <dbReference type="Google" id="ProtNLM"/>
    </source>
</evidence>
<dbReference type="AlphaFoldDB" id="A0AAN8MNW4"/>
<comment type="caution">
    <text evidence="1">The sequence shown here is derived from an EMBL/GenBank/DDBJ whole genome shotgun (WGS) entry which is preliminary data.</text>
</comment>
<proteinExistence type="predicted"/>
<protein>
    <recommendedName>
        <fullName evidence="3">F-box domain-containing protein</fullName>
    </recommendedName>
</protein>